<evidence type="ECO:0000256" key="4">
    <source>
        <dbReference type="ARBA" id="ARBA00022723"/>
    </source>
</evidence>
<dbReference type="OrthoDB" id="1470350at2759"/>
<keyword evidence="6 8" id="KW-0408">Iron</keyword>
<dbReference type="PRINTS" id="PR00385">
    <property type="entry name" value="P450"/>
</dbReference>
<dbReference type="Pfam" id="PF00067">
    <property type="entry name" value="p450"/>
    <property type="match status" value="1"/>
</dbReference>
<keyword evidence="4 8" id="KW-0479">Metal-binding</keyword>
<feature type="binding site" description="axial binding residue" evidence="8">
    <location>
        <position position="467"/>
    </location>
    <ligand>
        <name>heme</name>
        <dbReference type="ChEBI" id="CHEBI:30413"/>
    </ligand>
    <ligandPart>
        <name>Fe</name>
        <dbReference type="ChEBI" id="CHEBI:18248"/>
    </ligandPart>
</feature>
<proteinExistence type="inferred from homology"/>
<dbReference type="PANTHER" id="PTHR24305:SF29">
    <property type="entry name" value="BENZOATE-PARA-HYDROXYLASE"/>
    <property type="match status" value="1"/>
</dbReference>
<evidence type="ECO:0000313" key="9">
    <source>
        <dbReference type="EMBL" id="RYP03256.1"/>
    </source>
</evidence>
<evidence type="ECO:0000256" key="7">
    <source>
        <dbReference type="ARBA" id="ARBA00023033"/>
    </source>
</evidence>
<dbReference type="InterPro" id="IPR001128">
    <property type="entry name" value="Cyt_P450"/>
</dbReference>
<dbReference type="Gene3D" id="1.10.630.10">
    <property type="entry name" value="Cytochrome P450"/>
    <property type="match status" value="1"/>
</dbReference>
<dbReference type="EMBL" id="QJNU01000273">
    <property type="protein sequence ID" value="RYP03256.1"/>
    <property type="molecule type" value="Genomic_DNA"/>
</dbReference>
<keyword evidence="3 8" id="KW-0349">Heme</keyword>
<gene>
    <name evidence="9" type="ORF">DL764_005249</name>
</gene>
<evidence type="ECO:0000256" key="5">
    <source>
        <dbReference type="ARBA" id="ARBA00023002"/>
    </source>
</evidence>
<organism evidence="9 10">
    <name type="scientific">Monosporascus ibericus</name>
    <dbReference type="NCBI Taxonomy" id="155417"/>
    <lineage>
        <taxon>Eukaryota</taxon>
        <taxon>Fungi</taxon>
        <taxon>Dikarya</taxon>
        <taxon>Ascomycota</taxon>
        <taxon>Pezizomycotina</taxon>
        <taxon>Sordariomycetes</taxon>
        <taxon>Xylariomycetidae</taxon>
        <taxon>Xylariales</taxon>
        <taxon>Xylariales incertae sedis</taxon>
        <taxon>Monosporascus</taxon>
    </lineage>
</organism>
<dbReference type="GO" id="GO:0005506">
    <property type="term" value="F:iron ion binding"/>
    <property type="evidence" value="ECO:0007669"/>
    <property type="project" value="InterPro"/>
</dbReference>
<accession>A0A4Q4T9L8</accession>
<dbReference type="InterPro" id="IPR036396">
    <property type="entry name" value="Cyt_P450_sf"/>
</dbReference>
<evidence type="ECO:0000313" key="10">
    <source>
        <dbReference type="Proteomes" id="UP000293360"/>
    </source>
</evidence>
<keyword evidence="7" id="KW-0503">Monooxygenase</keyword>
<evidence type="ECO:0000256" key="2">
    <source>
        <dbReference type="ARBA" id="ARBA00010617"/>
    </source>
</evidence>
<evidence type="ECO:0000256" key="1">
    <source>
        <dbReference type="ARBA" id="ARBA00001971"/>
    </source>
</evidence>
<dbReference type="CDD" id="cd11058">
    <property type="entry name" value="CYP60B-like"/>
    <property type="match status" value="1"/>
</dbReference>
<dbReference type="PRINTS" id="PR00463">
    <property type="entry name" value="EP450I"/>
</dbReference>
<evidence type="ECO:0000256" key="6">
    <source>
        <dbReference type="ARBA" id="ARBA00023004"/>
    </source>
</evidence>
<dbReference type="SUPFAM" id="SSF48264">
    <property type="entry name" value="Cytochrome P450"/>
    <property type="match status" value="1"/>
</dbReference>
<dbReference type="InterPro" id="IPR002401">
    <property type="entry name" value="Cyt_P450_E_grp-I"/>
</dbReference>
<evidence type="ECO:0000256" key="3">
    <source>
        <dbReference type="ARBA" id="ARBA00022617"/>
    </source>
</evidence>
<dbReference type="InterPro" id="IPR050121">
    <property type="entry name" value="Cytochrome_P450_monoxygenase"/>
</dbReference>
<comment type="caution">
    <text evidence="9">The sequence shown here is derived from an EMBL/GenBank/DDBJ whole genome shotgun (WGS) entry which is preliminary data.</text>
</comment>
<keyword evidence="10" id="KW-1185">Reference proteome</keyword>
<protein>
    <recommendedName>
        <fullName evidence="11">Cytochrome P450 monooxygenase</fullName>
    </recommendedName>
</protein>
<reference evidence="9 10" key="1">
    <citation type="submission" date="2018-06" db="EMBL/GenBank/DDBJ databases">
        <title>Complete Genomes of Monosporascus.</title>
        <authorList>
            <person name="Robinson A.J."/>
            <person name="Natvig D.O."/>
        </authorList>
    </citation>
    <scope>NUCLEOTIDE SEQUENCE [LARGE SCALE GENOMIC DNA]</scope>
    <source>
        <strain evidence="9 10">CBS 110550</strain>
    </source>
</reference>
<comment type="similarity">
    <text evidence="2">Belongs to the cytochrome P450 family.</text>
</comment>
<dbReference type="GO" id="GO:0016705">
    <property type="term" value="F:oxidoreductase activity, acting on paired donors, with incorporation or reduction of molecular oxygen"/>
    <property type="evidence" value="ECO:0007669"/>
    <property type="project" value="InterPro"/>
</dbReference>
<dbReference type="GO" id="GO:0004497">
    <property type="term" value="F:monooxygenase activity"/>
    <property type="evidence" value="ECO:0007669"/>
    <property type="project" value="UniProtKB-KW"/>
</dbReference>
<dbReference type="AlphaFoldDB" id="A0A4Q4T9L8"/>
<evidence type="ECO:0000256" key="8">
    <source>
        <dbReference type="PIRSR" id="PIRSR602401-1"/>
    </source>
</evidence>
<sequence>MKGSLRHFLDSDAVWLKILGAILLILVARSASQIVYNVFLHPLARIPGPWPMAASVLPMGLVRTQGRAPYKLAELHERYGPVVRIGPNEVSCVGSAAFRDVYGFRAGNGGAMPRDQRAVLSRRAFGAISLLQADVRTHAELRRRMNPAFSERAAREQEPLVARYVDLLVRRLRAECTAAVDGAAVVDMCRYATWAAFDIQGNLLFGEDVFGSLERGRDHPWPTTLMGFFRALTWVKLSTELLTPRVLLAAHKLATALGAGSGLRRHAETAKRLVDRRMAAPKGGRPDGHPDYMSYIVRGGAKNTSDTTLTREEMYANAQVLMTAGSETVATVLCGALYQLLAHPKALARLSREVRAAFASDADIGFAGVSEPGRLEYLQAVLSESMRLWHPVATPMVRQVPRGGCEVAGYHVPEGALIGVTNYATTRSECYFSHAERFVPERWLGAPEYADDDRDAFQPFGYGPMSCIGSALGRLESRLLLAKLIWHFDLELMPESENWLDNMVNHMIWQKPPLMVKLRPVQTTAGS</sequence>
<dbReference type="STRING" id="155417.A0A4Q4T9L8"/>
<evidence type="ECO:0008006" key="11">
    <source>
        <dbReference type="Google" id="ProtNLM"/>
    </source>
</evidence>
<comment type="cofactor">
    <cofactor evidence="1 8">
        <name>heme</name>
        <dbReference type="ChEBI" id="CHEBI:30413"/>
    </cofactor>
</comment>
<dbReference type="Proteomes" id="UP000293360">
    <property type="component" value="Unassembled WGS sequence"/>
</dbReference>
<keyword evidence="5" id="KW-0560">Oxidoreductase</keyword>
<dbReference type="PANTHER" id="PTHR24305">
    <property type="entry name" value="CYTOCHROME P450"/>
    <property type="match status" value="1"/>
</dbReference>
<name>A0A4Q4T9L8_9PEZI</name>
<dbReference type="GO" id="GO:0020037">
    <property type="term" value="F:heme binding"/>
    <property type="evidence" value="ECO:0007669"/>
    <property type="project" value="InterPro"/>
</dbReference>